<name>A0AA36JB79_9DINO</name>
<dbReference type="GO" id="GO:0003723">
    <property type="term" value="F:RNA binding"/>
    <property type="evidence" value="ECO:0007669"/>
    <property type="project" value="UniProtKB-UniRule"/>
</dbReference>
<gene>
    <name evidence="2" type="ORF">EVOR1521_LOCUS25371</name>
</gene>
<organism evidence="2 3">
    <name type="scientific">Effrenium voratum</name>
    <dbReference type="NCBI Taxonomy" id="2562239"/>
    <lineage>
        <taxon>Eukaryota</taxon>
        <taxon>Sar</taxon>
        <taxon>Alveolata</taxon>
        <taxon>Dinophyceae</taxon>
        <taxon>Suessiales</taxon>
        <taxon>Symbiodiniaceae</taxon>
        <taxon>Effrenium</taxon>
    </lineage>
</organism>
<sequence>MQVTSEIPLDEELLSSFSGRGRRRLRELKQQTETVLKLDRAKACLVARGSEKSIEDLRKHLESLVGHRRPVSAPVWAELMRTRTQTSSEAAVQRIQENSGCRLHIERGCQEVRLFGTNEAVEEAERLLVELDARCVVQRVPGLVAAHLLEPVAQDLGVTMRLMRLDAEAAEAEGAGEGDGAVEILGLKPAAEAAAAEVQNMPKIEPEAPMAMGTGTMGTMGTMGTGTLGTGVVPGGLGSFQEKRDKRDLRRENRCPTCGCGRFCGSCGAPVWDKARVHAAQAMATVGLGFQCPEGMPVVMQGMQGMQSMQGVQGVQGTLNMSGLVPVPEQDSPTPRTPEPEEWNSVYYGNANGMFPMYGIQVGPAPYMLVPMDSGQVQNQCYAPGHT</sequence>
<dbReference type="CDD" id="cd00105">
    <property type="entry name" value="KH-I"/>
    <property type="match status" value="1"/>
</dbReference>
<comment type="caution">
    <text evidence="2">The sequence shown here is derived from an EMBL/GenBank/DDBJ whole genome shotgun (WGS) entry which is preliminary data.</text>
</comment>
<evidence type="ECO:0000313" key="2">
    <source>
        <dbReference type="EMBL" id="CAJ1402494.1"/>
    </source>
</evidence>
<accession>A0AA36JB79</accession>
<proteinExistence type="predicted"/>
<dbReference type="Proteomes" id="UP001178507">
    <property type="component" value="Unassembled WGS sequence"/>
</dbReference>
<protein>
    <submittedName>
        <fullName evidence="2">Uncharacterized protein</fullName>
    </submittedName>
</protein>
<keyword evidence="1" id="KW-0694">RNA-binding</keyword>
<dbReference type="EMBL" id="CAUJNA010003453">
    <property type="protein sequence ID" value="CAJ1402494.1"/>
    <property type="molecule type" value="Genomic_DNA"/>
</dbReference>
<dbReference type="AlphaFoldDB" id="A0AA36JB79"/>
<evidence type="ECO:0000313" key="3">
    <source>
        <dbReference type="Proteomes" id="UP001178507"/>
    </source>
</evidence>
<keyword evidence="3" id="KW-1185">Reference proteome</keyword>
<dbReference type="PROSITE" id="PS50084">
    <property type="entry name" value="KH_TYPE_1"/>
    <property type="match status" value="1"/>
</dbReference>
<reference evidence="2" key="1">
    <citation type="submission" date="2023-08" db="EMBL/GenBank/DDBJ databases">
        <authorList>
            <person name="Chen Y."/>
            <person name="Shah S."/>
            <person name="Dougan E. K."/>
            <person name="Thang M."/>
            <person name="Chan C."/>
        </authorList>
    </citation>
    <scope>NUCLEOTIDE SEQUENCE</scope>
</reference>
<evidence type="ECO:0000256" key="1">
    <source>
        <dbReference type="PROSITE-ProRule" id="PRU00117"/>
    </source>
</evidence>